<dbReference type="PANTHER" id="PTHR43227">
    <property type="entry name" value="BLL4140 PROTEIN"/>
    <property type="match status" value="1"/>
</dbReference>
<keyword evidence="3" id="KW-1003">Cell membrane</keyword>
<dbReference type="STRING" id="1121256.SAMN02746089_00830"/>
<dbReference type="GO" id="GO:0005886">
    <property type="term" value="C:plasma membrane"/>
    <property type="evidence" value="ECO:0007669"/>
    <property type="project" value="UniProtKB-SubCell"/>
</dbReference>
<keyword evidence="2 7" id="KW-0813">Transport</keyword>
<feature type="transmembrane region" description="Helical" evidence="7">
    <location>
        <begin position="212"/>
        <end position="234"/>
    </location>
</feature>
<evidence type="ECO:0000256" key="3">
    <source>
        <dbReference type="ARBA" id="ARBA00022475"/>
    </source>
</evidence>
<dbReference type="InterPro" id="IPR000515">
    <property type="entry name" value="MetI-like"/>
</dbReference>
<keyword evidence="5 7" id="KW-1133">Transmembrane helix</keyword>
<dbReference type="PANTHER" id="PTHR43227:SF3">
    <property type="entry name" value="BINDING-PROTEIN-DEPENDENT TRANSPORT SYSTEMS INNER MEMBRANE COMPONENT"/>
    <property type="match status" value="1"/>
</dbReference>
<evidence type="ECO:0000256" key="6">
    <source>
        <dbReference type="ARBA" id="ARBA00023136"/>
    </source>
</evidence>
<comment type="subcellular location">
    <subcellularLocation>
        <location evidence="1 7">Cell membrane</location>
        <topology evidence="1 7">Multi-pass membrane protein</topology>
    </subcellularLocation>
</comment>
<dbReference type="AlphaFoldDB" id="A0A1M4WJV2"/>
<dbReference type="InterPro" id="IPR035906">
    <property type="entry name" value="MetI-like_sf"/>
</dbReference>
<protein>
    <submittedName>
        <fullName evidence="9">ABC-type sugar transport system, permease component</fullName>
    </submittedName>
</protein>
<dbReference type="CDD" id="cd06261">
    <property type="entry name" value="TM_PBP2"/>
    <property type="match status" value="1"/>
</dbReference>
<dbReference type="Gene3D" id="1.10.3720.10">
    <property type="entry name" value="MetI-like"/>
    <property type="match status" value="1"/>
</dbReference>
<feature type="transmembrane region" description="Helical" evidence="7">
    <location>
        <begin position="254"/>
        <end position="279"/>
    </location>
</feature>
<evidence type="ECO:0000256" key="5">
    <source>
        <dbReference type="ARBA" id="ARBA00022989"/>
    </source>
</evidence>
<dbReference type="InterPro" id="IPR050809">
    <property type="entry name" value="UgpAE/MalFG_permease"/>
</dbReference>
<evidence type="ECO:0000313" key="10">
    <source>
        <dbReference type="Proteomes" id="UP000184088"/>
    </source>
</evidence>
<name>A0A1M4WJV2_9THEO</name>
<sequence>MKIKKMGLEKRKVLDGYFFISPWLAGFILFSLYPLLHTAWLSFCEVQGVSNLRVKFTGISNYINAFVVDVNFLPRFLTIINDTIINTVLIIIFSLFIAILLNYNIRAKGFFRGVFFLPVILGTGYVMQQLLYGGVNNTVMVNGIGIPQQIFIYLGPTATNIVNAFLSRLTLIFWRSGVQIVLFLAGLQGISDNLYEAARCDGATEWESFWKITLPLISPVILINIIFTIIDSFTDINNNIMQYINEVAFSKLELGYAAALGFLYFVFIFIVIAIVFIVSSRHVFYAGER</sequence>
<dbReference type="SUPFAM" id="SSF161098">
    <property type="entry name" value="MetI-like"/>
    <property type="match status" value="1"/>
</dbReference>
<dbReference type="Proteomes" id="UP000184088">
    <property type="component" value="Unassembled WGS sequence"/>
</dbReference>
<feature type="transmembrane region" description="Helical" evidence="7">
    <location>
        <begin position="12"/>
        <end position="33"/>
    </location>
</feature>
<feature type="domain" description="ABC transmembrane type-1" evidence="8">
    <location>
        <begin position="80"/>
        <end position="275"/>
    </location>
</feature>
<evidence type="ECO:0000256" key="1">
    <source>
        <dbReference type="ARBA" id="ARBA00004651"/>
    </source>
</evidence>
<reference evidence="9 10" key="1">
    <citation type="submission" date="2016-11" db="EMBL/GenBank/DDBJ databases">
        <authorList>
            <person name="Jaros S."/>
            <person name="Januszkiewicz K."/>
            <person name="Wedrychowicz H."/>
        </authorList>
    </citation>
    <scope>NUCLEOTIDE SEQUENCE [LARGE SCALE GENOMIC DNA]</scope>
    <source>
        <strain evidence="9 10">DSM 17918</strain>
    </source>
</reference>
<keyword evidence="10" id="KW-1185">Reference proteome</keyword>
<dbReference type="EMBL" id="FQVH01000006">
    <property type="protein sequence ID" value="SHE81486.1"/>
    <property type="molecule type" value="Genomic_DNA"/>
</dbReference>
<gene>
    <name evidence="9" type="ORF">SAMN02746089_00830</name>
</gene>
<evidence type="ECO:0000313" key="9">
    <source>
        <dbReference type="EMBL" id="SHE81486.1"/>
    </source>
</evidence>
<comment type="similarity">
    <text evidence="7">Belongs to the binding-protein-dependent transport system permease family.</text>
</comment>
<dbReference type="GO" id="GO:0055085">
    <property type="term" value="P:transmembrane transport"/>
    <property type="evidence" value="ECO:0007669"/>
    <property type="project" value="InterPro"/>
</dbReference>
<keyword evidence="4 7" id="KW-0812">Transmembrane</keyword>
<organism evidence="9 10">
    <name type="scientific">Caldanaerobius fijiensis DSM 17918</name>
    <dbReference type="NCBI Taxonomy" id="1121256"/>
    <lineage>
        <taxon>Bacteria</taxon>
        <taxon>Bacillati</taxon>
        <taxon>Bacillota</taxon>
        <taxon>Clostridia</taxon>
        <taxon>Thermoanaerobacterales</taxon>
        <taxon>Thermoanaerobacteraceae</taxon>
        <taxon>Caldanaerobius</taxon>
    </lineage>
</organism>
<feature type="transmembrane region" description="Helical" evidence="7">
    <location>
        <begin position="83"/>
        <end position="103"/>
    </location>
</feature>
<dbReference type="OrthoDB" id="9788108at2"/>
<keyword evidence="9" id="KW-0762">Sugar transport</keyword>
<evidence type="ECO:0000256" key="4">
    <source>
        <dbReference type="ARBA" id="ARBA00022692"/>
    </source>
</evidence>
<feature type="transmembrane region" description="Helical" evidence="7">
    <location>
        <begin position="110"/>
        <end position="132"/>
    </location>
</feature>
<proteinExistence type="inferred from homology"/>
<keyword evidence="6 7" id="KW-0472">Membrane</keyword>
<dbReference type="PROSITE" id="PS50928">
    <property type="entry name" value="ABC_TM1"/>
    <property type="match status" value="1"/>
</dbReference>
<evidence type="ECO:0000256" key="7">
    <source>
        <dbReference type="RuleBase" id="RU363032"/>
    </source>
</evidence>
<dbReference type="Pfam" id="PF00528">
    <property type="entry name" value="BPD_transp_1"/>
    <property type="match status" value="1"/>
</dbReference>
<evidence type="ECO:0000259" key="8">
    <source>
        <dbReference type="PROSITE" id="PS50928"/>
    </source>
</evidence>
<dbReference type="RefSeq" id="WP_073342000.1">
    <property type="nucleotide sequence ID" value="NZ_FQVH01000006.1"/>
</dbReference>
<evidence type="ECO:0000256" key="2">
    <source>
        <dbReference type="ARBA" id="ARBA00022448"/>
    </source>
</evidence>
<accession>A0A1M4WJV2</accession>